<name>A0A3S4IJG4_CHRVL</name>
<dbReference type="SUPFAM" id="SSF51735">
    <property type="entry name" value="NAD(P)-binding Rossmann-fold domains"/>
    <property type="match status" value="1"/>
</dbReference>
<sequence length="99" mass="10790">MRTLLIIGAGDVARRALPLLLGHWRVLALCRTEASATRWRALGAMPLIGDLDDSGSLERLAGLADAALLTARPHPRAELTRECASCCTRWQKPTAYHSN</sequence>
<dbReference type="AlphaFoldDB" id="A0A3S4IJG4"/>
<protein>
    <submittedName>
        <fullName evidence="1">Uncharacterized protein</fullName>
    </submittedName>
</protein>
<proteinExistence type="predicted"/>
<evidence type="ECO:0000313" key="2">
    <source>
        <dbReference type="Proteomes" id="UP000275777"/>
    </source>
</evidence>
<dbReference type="Gene3D" id="3.40.50.720">
    <property type="entry name" value="NAD(P)-binding Rossmann-like Domain"/>
    <property type="match status" value="1"/>
</dbReference>
<dbReference type="Proteomes" id="UP000275777">
    <property type="component" value="Chromosome"/>
</dbReference>
<accession>A0A3S4IJG4</accession>
<gene>
    <name evidence="1" type="ORF">NCTC9695_05528</name>
</gene>
<reference evidence="1 2" key="1">
    <citation type="submission" date="2018-12" db="EMBL/GenBank/DDBJ databases">
        <authorList>
            <consortium name="Pathogen Informatics"/>
        </authorList>
    </citation>
    <scope>NUCLEOTIDE SEQUENCE [LARGE SCALE GENOMIC DNA]</scope>
    <source>
        <strain evidence="1 2">NCTC9695</strain>
    </source>
</reference>
<dbReference type="EMBL" id="LR134182">
    <property type="protein sequence ID" value="VEB45023.1"/>
    <property type="molecule type" value="Genomic_DNA"/>
</dbReference>
<evidence type="ECO:0000313" key="1">
    <source>
        <dbReference type="EMBL" id="VEB45023.1"/>
    </source>
</evidence>
<dbReference type="InterPro" id="IPR036291">
    <property type="entry name" value="NAD(P)-bd_dom_sf"/>
</dbReference>
<organism evidence="1 2">
    <name type="scientific">Chromobacterium violaceum</name>
    <dbReference type="NCBI Taxonomy" id="536"/>
    <lineage>
        <taxon>Bacteria</taxon>
        <taxon>Pseudomonadati</taxon>
        <taxon>Pseudomonadota</taxon>
        <taxon>Betaproteobacteria</taxon>
        <taxon>Neisseriales</taxon>
        <taxon>Chromobacteriaceae</taxon>
        <taxon>Chromobacterium</taxon>
    </lineage>
</organism>